<accession>A0A7J9ATC5</accession>
<gene>
    <name evidence="1" type="ORF">Golax_000188</name>
</gene>
<sequence>MERRNCPSFLNRKCRVKGTIIQASKDKVKSFEEVQFRYIFRKTNTATYGIAQEGKLFKSARSWIEEAPLKVKQLVASL</sequence>
<reference evidence="1 2" key="1">
    <citation type="journal article" date="2019" name="Genome Biol. Evol.">
        <title>Insights into the evolution of the New World diploid cottons (Gossypium, subgenus Houzingenia) based on genome sequencing.</title>
        <authorList>
            <person name="Grover C.E."/>
            <person name="Arick M.A. 2nd"/>
            <person name="Thrash A."/>
            <person name="Conover J.L."/>
            <person name="Sanders W.S."/>
            <person name="Peterson D.G."/>
            <person name="Frelichowski J.E."/>
            <person name="Scheffler J.A."/>
            <person name="Scheffler B.E."/>
            <person name="Wendel J.F."/>
        </authorList>
    </citation>
    <scope>NUCLEOTIDE SEQUENCE [LARGE SCALE GENOMIC DNA]</scope>
    <source>
        <strain evidence="1">4</strain>
        <tissue evidence="1">Leaf</tissue>
    </source>
</reference>
<dbReference type="EMBL" id="JABEZV010000013">
    <property type="protein sequence ID" value="MBA0727172.1"/>
    <property type="molecule type" value="Genomic_DNA"/>
</dbReference>
<organism evidence="1 2">
    <name type="scientific">Gossypium laxum</name>
    <dbReference type="NCBI Taxonomy" id="34288"/>
    <lineage>
        <taxon>Eukaryota</taxon>
        <taxon>Viridiplantae</taxon>
        <taxon>Streptophyta</taxon>
        <taxon>Embryophyta</taxon>
        <taxon>Tracheophyta</taxon>
        <taxon>Spermatophyta</taxon>
        <taxon>Magnoliopsida</taxon>
        <taxon>eudicotyledons</taxon>
        <taxon>Gunneridae</taxon>
        <taxon>Pentapetalae</taxon>
        <taxon>rosids</taxon>
        <taxon>malvids</taxon>
        <taxon>Malvales</taxon>
        <taxon>Malvaceae</taxon>
        <taxon>Malvoideae</taxon>
        <taxon>Gossypium</taxon>
    </lineage>
</organism>
<comment type="caution">
    <text evidence="1">The sequence shown here is derived from an EMBL/GenBank/DDBJ whole genome shotgun (WGS) entry which is preliminary data.</text>
</comment>
<keyword evidence="2" id="KW-1185">Reference proteome</keyword>
<feature type="non-terminal residue" evidence="1">
    <location>
        <position position="1"/>
    </location>
</feature>
<dbReference type="AlphaFoldDB" id="A0A7J9ATC5"/>
<proteinExistence type="predicted"/>
<evidence type="ECO:0000313" key="2">
    <source>
        <dbReference type="Proteomes" id="UP000593574"/>
    </source>
</evidence>
<protein>
    <submittedName>
        <fullName evidence="1">Uncharacterized protein</fullName>
    </submittedName>
</protein>
<name>A0A7J9ATC5_9ROSI</name>
<dbReference type="Proteomes" id="UP000593574">
    <property type="component" value="Unassembled WGS sequence"/>
</dbReference>
<evidence type="ECO:0000313" key="1">
    <source>
        <dbReference type="EMBL" id="MBA0727172.1"/>
    </source>
</evidence>